<keyword evidence="1" id="KW-0808">Transferase</keyword>
<proteinExistence type="predicted"/>
<dbReference type="GO" id="GO:0005524">
    <property type="term" value="F:ATP binding"/>
    <property type="evidence" value="ECO:0007669"/>
    <property type="project" value="UniProtKB-KW"/>
</dbReference>
<dbReference type="GO" id="GO:0006772">
    <property type="term" value="P:thiamine metabolic process"/>
    <property type="evidence" value="ECO:0007669"/>
    <property type="project" value="UniProtKB-UniRule"/>
</dbReference>
<dbReference type="GO" id="GO:0004788">
    <property type="term" value="F:thiamine diphosphokinase activity"/>
    <property type="evidence" value="ECO:0007669"/>
    <property type="project" value="UniProtKB-UniRule"/>
</dbReference>
<dbReference type="Pfam" id="PF04265">
    <property type="entry name" value="TPK_B1_binding"/>
    <property type="match status" value="1"/>
</dbReference>
<evidence type="ECO:0000313" key="7">
    <source>
        <dbReference type="EMBL" id="SFU29645.1"/>
    </source>
</evidence>
<dbReference type="GO" id="GO:0009229">
    <property type="term" value="P:thiamine diphosphate biosynthetic process"/>
    <property type="evidence" value="ECO:0007669"/>
    <property type="project" value="InterPro"/>
</dbReference>
<dbReference type="InterPro" id="IPR007371">
    <property type="entry name" value="TPK_catalytic"/>
</dbReference>
<accession>A0A1I7F0F3</accession>
<dbReference type="InterPro" id="IPR036759">
    <property type="entry name" value="TPK_catalytic_sf"/>
</dbReference>
<dbReference type="PANTHER" id="PTHR41299:SF1">
    <property type="entry name" value="THIAMINE PYROPHOSPHOKINASE"/>
    <property type="match status" value="1"/>
</dbReference>
<dbReference type="SUPFAM" id="SSF63862">
    <property type="entry name" value="Thiamin pyrophosphokinase, substrate-binding domain"/>
    <property type="match status" value="1"/>
</dbReference>
<dbReference type="OrthoDB" id="9804377at2"/>
<evidence type="ECO:0000256" key="5">
    <source>
        <dbReference type="NCBIfam" id="TIGR01378"/>
    </source>
</evidence>
<organism evidence="7 8">
    <name type="scientific">Eubacterium pyruvativorans</name>
    <dbReference type="NCBI Taxonomy" id="155865"/>
    <lineage>
        <taxon>Bacteria</taxon>
        <taxon>Bacillati</taxon>
        <taxon>Bacillota</taxon>
        <taxon>Clostridia</taxon>
        <taxon>Eubacteriales</taxon>
        <taxon>Eubacteriaceae</taxon>
        <taxon>Eubacterium</taxon>
    </lineage>
</organism>
<dbReference type="Gene3D" id="3.40.50.10240">
    <property type="entry name" value="Thiamin pyrophosphokinase, catalytic domain"/>
    <property type="match status" value="1"/>
</dbReference>
<dbReference type="CDD" id="cd07995">
    <property type="entry name" value="TPK"/>
    <property type="match status" value="1"/>
</dbReference>
<evidence type="ECO:0000259" key="6">
    <source>
        <dbReference type="SMART" id="SM00983"/>
    </source>
</evidence>
<dbReference type="EC" id="2.7.6.2" evidence="5"/>
<evidence type="ECO:0000256" key="3">
    <source>
        <dbReference type="ARBA" id="ARBA00022777"/>
    </source>
</evidence>
<keyword evidence="3 7" id="KW-0418">Kinase</keyword>
<protein>
    <recommendedName>
        <fullName evidence="5">Thiamine diphosphokinase</fullName>
        <ecNumber evidence="5">2.7.6.2</ecNumber>
    </recommendedName>
</protein>
<dbReference type="InterPro" id="IPR036371">
    <property type="entry name" value="TPK_B1-bd_sf"/>
</dbReference>
<keyword evidence="8" id="KW-1185">Reference proteome</keyword>
<dbReference type="NCBIfam" id="TIGR01378">
    <property type="entry name" value="thi_PPkinase"/>
    <property type="match status" value="1"/>
</dbReference>
<keyword evidence="2" id="KW-0547">Nucleotide-binding</keyword>
<dbReference type="Pfam" id="PF04263">
    <property type="entry name" value="TPK_catalytic"/>
    <property type="match status" value="1"/>
</dbReference>
<gene>
    <name evidence="7" type="ORF">SAMN05216508_101160</name>
</gene>
<dbReference type="GO" id="GO:0030975">
    <property type="term" value="F:thiamine binding"/>
    <property type="evidence" value="ECO:0007669"/>
    <property type="project" value="InterPro"/>
</dbReference>
<evidence type="ECO:0000313" key="8">
    <source>
        <dbReference type="Proteomes" id="UP000198817"/>
    </source>
</evidence>
<dbReference type="STRING" id="155865.SAMN05216515_10517"/>
<dbReference type="InterPro" id="IPR006282">
    <property type="entry name" value="Thi_PPkinase"/>
</dbReference>
<dbReference type="GO" id="GO:0016301">
    <property type="term" value="F:kinase activity"/>
    <property type="evidence" value="ECO:0007669"/>
    <property type="project" value="UniProtKB-KW"/>
</dbReference>
<dbReference type="Proteomes" id="UP000198817">
    <property type="component" value="Unassembled WGS sequence"/>
</dbReference>
<evidence type="ECO:0000256" key="4">
    <source>
        <dbReference type="ARBA" id="ARBA00022840"/>
    </source>
</evidence>
<keyword evidence="4" id="KW-0067">ATP-binding</keyword>
<evidence type="ECO:0000256" key="1">
    <source>
        <dbReference type="ARBA" id="ARBA00022679"/>
    </source>
</evidence>
<dbReference type="SMART" id="SM00983">
    <property type="entry name" value="TPK_B1_binding"/>
    <property type="match status" value="1"/>
</dbReference>
<dbReference type="InterPro" id="IPR053149">
    <property type="entry name" value="TPK"/>
</dbReference>
<dbReference type="PANTHER" id="PTHR41299">
    <property type="entry name" value="THIAMINE PYROPHOSPHOKINASE"/>
    <property type="match status" value="1"/>
</dbReference>
<reference evidence="7 8" key="1">
    <citation type="submission" date="2016-10" db="EMBL/GenBank/DDBJ databases">
        <authorList>
            <person name="de Groot N.N."/>
        </authorList>
    </citation>
    <scope>NUCLEOTIDE SEQUENCE [LARGE SCALE GENOMIC DNA]</scope>
    <source>
        <strain evidence="7 8">KHGC13</strain>
    </source>
</reference>
<name>A0A1I7F0F3_9FIRM</name>
<sequence>MTGGGLKYMNHLNRTINNGSSALIVLSHVEGLRFIDTGRLEYDTVICADAGWKIAQKLGLTPDICIGDYDSSEQPAESLPEDLIRLPAEKDMTDSEAALDLAVARGFRRITIIGGLGGRFDHTMGNLGLLAKYTGKVERICLQDGWNRIFLADPGTHIVRKDGYYYLGTASYGEQVTGLTYRGMKYPLENAVLTNRTTYGGSNEILGEEAEISFRTGRLLISQCNDVPAAIVEAAD</sequence>
<dbReference type="InterPro" id="IPR007373">
    <property type="entry name" value="Thiamin_PyroPKinase_B1-bd"/>
</dbReference>
<dbReference type="SUPFAM" id="SSF63999">
    <property type="entry name" value="Thiamin pyrophosphokinase, catalytic domain"/>
    <property type="match status" value="1"/>
</dbReference>
<dbReference type="EMBL" id="FPBT01000001">
    <property type="protein sequence ID" value="SFU29645.1"/>
    <property type="molecule type" value="Genomic_DNA"/>
</dbReference>
<dbReference type="AlphaFoldDB" id="A0A1I7F0F3"/>
<evidence type="ECO:0000256" key="2">
    <source>
        <dbReference type="ARBA" id="ARBA00022741"/>
    </source>
</evidence>
<feature type="domain" description="Thiamin pyrophosphokinase thiamin-binding" evidence="6">
    <location>
        <begin position="155"/>
        <end position="220"/>
    </location>
</feature>
<dbReference type="RefSeq" id="WP_090469318.1">
    <property type="nucleotide sequence ID" value="NZ_FOWF01000005.1"/>
</dbReference>